<evidence type="ECO:0000313" key="3">
    <source>
        <dbReference type="Proteomes" id="UP001432128"/>
    </source>
</evidence>
<reference evidence="2 3" key="1">
    <citation type="submission" date="2022-10" db="EMBL/GenBank/DDBJ databases">
        <title>The complete genomes of actinobacterial strains from the NBC collection.</title>
        <authorList>
            <person name="Joergensen T.S."/>
            <person name="Alvarez Arevalo M."/>
            <person name="Sterndorff E.B."/>
            <person name="Faurdal D."/>
            <person name="Vuksanovic O."/>
            <person name="Mourched A.-S."/>
            <person name="Charusanti P."/>
            <person name="Shaw S."/>
            <person name="Blin K."/>
            <person name="Weber T."/>
        </authorList>
    </citation>
    <scope>NUCLEOTIDE SEQUENCE [LARGE SCALE GENOMIC DNA]</scope>
    <source>
        <strain evidence="2 3">NBC_00319</strain>
    </source>
</reference>
<feature type="domain" description="Carrier" evidence="1">
    <location>
        <begin position="1"/>
        <end position="77"/>
    </location>
</feature>
<dbReference type="Gene3D" id="1.10.1200.10">
    <property type="entry name" value="ACP-like"/>
    <property type="match status" value="1"/>
</dbReference>
<keyword evidence="3" id="KW-1185">Reference proteome</keyword>
<evidence type="ECO:0000313" key="2">
    <source>
        <dbReference type="EMBL" id="WUM22106.1"/>
    </source>
</evidence>
<dbReference type="KEGG" id="whr:OG579_10215"/>
<evidence type="ECO:0000259" key="1">
    <source>
        <dbReference type="PROSITE" id="PS50075"/>
    </source>
</evidence>
<dbReference type="AlphaFoldDB" id="A0AAU4K7Q3"/>
<dbReference type="InterPro" id="IPR036736">
    <property type="entry name" value="ACP-like_sf"/>
</dbReference>
<dbReference type="EMBL" id="CP108021">
    <property type="protein sequence ID" value="WUM22106.1"/>
    <property type="molecule type" value="Genomic_DNA"/>
</dbReference>
<dbReference type="Pfam" id="PF00550">
    <property type="entry name" value="PP-binding"/>
    <property type="match status" value="1"/>
</dbReference>
<protein>
    <submittedName>
        <fullName evidence="2">Acyl carrier protein</fullName>
    </submittedName>
</protein>
<dbReference type="Proteomes" id="UP001432128">
    <property type="component" value="Chromosome"/>
</dbReference>
<organism evidence="2 3">
    <name type="scientific">Williamsia herbipolensis</name>
    <dbReference type="NCBI Taxonomy" id="1603258"/>
    <lineage>
        <taxon>Bacteria</taxon>
        <taxon>Bacillati</taxon>
        <taxon>Actinomycetota</taxon>
        <taxon>Actinomycetes</taxon>
        <taxon>Mycobacteriales</taxon>
        <taxon>Nocardiaceae</taxon>
        <taxon>Williamsia</taxon>
    </lineage>
</organism>
<dbReference type="SUPFAM" id="SSF47336">
    <property type="entry name" value="ACP-like"/>
    <property type="match status" value="1"/>
</dbReference>
<name>A0AAU4K7Q3_9NOCA</name>
<accession>A0AAU4K7Q3</accession>
<sequence>MQDQIRRILVSHGKMSVDAMSVDSSVDLYELGLTSHASVNVMLALEDEFDIEFPDTDLKKSTFATVDNLAAVVGRLVPA</sequence>
<dbReference type="PROSITE" id="PS50075">
    <property type="entry name" value="CARRIER"/>
    <property type="match status" value="1"/>
</dbReference>
<gene>
    <name evidence="2" type="ORF">OG579_10215</name>
</gene>
<proteinExistence type="predicted"/>
<dbReference type="RefSeq" id="WP_045824496.1">
    <property type="nucleotide sequence ID" value="NZ_CP108021.1"/>
</dbReference>
<dbReference type="NCBIfam" id="NF005480">
    <property type="entry name" value="PRK07081.1"/>
    <property type="match status" value="1"/>
</dbReference>
<dbReference type="InterPro" id="IPR009081">
    <property type="entry name" value="PP-bd_ACP"/>
</dbReference>